<dbReference type="SUPFAM" id="SSF81606">
    <property type="entry name" value="PP2C-like"/>
    <property type="match status" value="1"/>
</dbReference>
<protein>
    <recommendedName>
        <fullName evidence="1">Protein phosphatase</fullName>
        <ecNumber evidence="1">3.1.3.16</ecNumber>
    </recommendedName>
</protein>
<keyword evidence="4" id="KW-1185">Reference proteome</keyword>
<dbReference type="InterPro" id="IPR039123">
    <property type="entry name" value="PPTC7"/>
</dbReference>
<comment type="cofactor">
    <cofactor evidence="1">
        <name>Mg(2+)</name>
        <dbReference type="ChEBI" id="CHEBI:18420"/>
    </cofactor>
</comment>
<evidence type="ECO:0000313" key="3">
    <source>
        <dbReference type="EMBL" id="KAG6376140.1"/>
    </source>
</evidence>
<accession>A0A8I2YQB9</accession>
<dbReference type="InterPro" id="IPR036457">
    <property type="entry name" value="PPM-type-like_dom_sf"/>
</dbReference>
<dbReference type="PROSITE" id="PS51746">
    <property type="entry name" value="PPM_2"/>
    <property type="match status" value="1"/>
</dbReference>
<keyword evidence="1" id="KW-0464">Manganese</keyword>
<keyword evidence="1" id="KW-0378">Hydrolase</keyword>
<dbReference type="EC" id="3.1.3.16" evidence="1"/>
<keyword evidence="1" id="KW-0460">Magnesium</keyword>
<evidence type="ECO:0000256" key="1">
    <source>
        <dbReference type="RuleBase" id="RU366020"/>
    </source>
</evidence>
<dbReference type="GO" id="GO:0046872">
    <property type="term" value="F:metal ion binding"/>
    <property type="evidence" value="ECO:0007669"/>
    <property type="project" value="UniProtKB-UniRule"/>
</dbReference>
<dbReference type="PANTHER" id="PTHR12320:SF1">
    <property type="entry name" value="PROTEIN PHOSPHATASE PTC7 HOMOLOG"/>
    <property type="match status" value="1"/>
</dbReference>
<dbReference type="Proteomes" id="UP000683000">
    <property type="component" value="Unassembled WGS sequence"/>
</dbReference>
<evidence type="ECO:0000313" key="4">
    <source>
        <dbReference type="Proteomes" id="UP000683000"/>
    </source>
</evidence>
<comment type="similarity">
    <text evidence="1">Belongs to the PP2C family.</text>
</comment>
<dbReference type="GO" id="GO:0004722">
    <property type="term" value="F:protein serine/threonine phosphatase activity"/>
    <property type="evidence" value="ECO:0007669"/>
    <property type="project" value="UniProtKB-EC"/>
</dbReference>
<dbReference type="EMBL" id="JAGFBS010000012">
    <property type="protein sequence ID" value="KAG6376140.1"/>
    <property type="molecule type" value="Genomic_DNA"/>
</dbReference>
<comment type="catalytic activity">
    <reaction evidence="1">
        <text>O-phospho-L-threonyl-[protein] + H2O = L-threonyl-[protein] + phosphate</text>
        <dbReference type="Rhea" id="RHEA:47004"/>
        <dbReference type="Rhea" id="RHEA-COMP:11060"/>
        <dbReference type="Rhea" id="RHEA-COMP:11605"/>
        <dbReference type="ChEBI" id="CHEBI:15377"/>
        <dbReference type="ChEBI" id="CHEBI:30013"/>
        <dbReference type="ChEBI" id="CHEBI:43474"/>
        <dbReference type="ChEBI" id="CHEBI:61977"/>
        <dbReference type="EC" id="3.1.3.16"/>
    </reaction>
</comment>
<comment type="cofactor">
    <cofactor evidence="1">
        <name>Mn(2+)</name>
        <dbReference type="ChEBI" id="CHEBI:29035"/>
    </cofactor>
</comment>
<evidence type="ECO:0000259" key="2">
    <source>
        <dbReference type="PROSITE" id="PS51746"/>
    </source>
</evidence>
<comment type="caution">
    <text evidence="3">The sequence shown here is derived from an EMBL/GenBank/DDBJ whole genome shotgun (WGS) entry which is preliminary data.</text>
</comment>
<reference evidence="3" key="1">
    <citation type="submission" date="2021-03" db="EMBL/GenBank/DDBJ databases">
        <title>Evolutionary innovations through gain and loss of genes in the ectomycorrhizal Boletales.</title>
        <authorList>
            <person name="Wu G."/>
            <person name="Miyauchi S."/>
            <person name="Morin E."/>
            <person name="Yang Z.-L."/>
            <person name="Xu J."/>
            <person name="Martin F.M."/>
        </authorList>
    </citation>
    <scope>NUCLEOTIDE SEQUENCE</scope>
    <source>
        <strain evidence="3">BR01</strain>
    </source>
</reference>
<proteinExistence type="inferred from homology"/>
<dbReference type="InterPro" id="IPR001932">
    <property type="entry name" value="PPM-type_phosphatase-like_dom"/>
</dbReference>
<feature type="domain" description="PPM-type phosphatase" evidence="2">
    <location>
        <begin position="97"/>
        <end position="397"/>
    </location>
</feature>
<keyword evidence="1" id="KW-0479">Metal-binding</keyword>
<sequence length="397" mass="44444">MSVKRSRRTRYFRHVLAKSTSSPAPRVETDALMSRLFARSPLVRQHPSWYFSLRFNSTVAHPFNFHIGVSWAPKPPDPELTRFHTAFSADSQLGKWRDGMLVRPRRSLPKDAGEDFFCHTEARPFVAVLLHLSLTPCIDAQWLGGSPQRFDHQGVAFGVADGVGGWVDSGVDPSLFAQALMFYAHNYSHDSWAGEPEIDPTQDHGQHEDVRGREMTPYECLDLAYHRVLEEQLVEAGSSTACLLTLNSSSGVLRSANLGDSGYLIIRSSSVIYREPTQTHYFNCPLQLTKYPESASFNKYYLDLPSAAAQHETKLRHGDIVIAYTDGLSDNVFPTELVAICSLIARAGGPEGEQVQFMANRIVQYAQACMRDRKRASPFERDAAREGISYRGGKVDE</sequence>
<dbReference type="PANTHER" id="PTHR12320">
    <property type="entry name" value="PROTEIN PHOSPHATASE 2C"/>
    <property type="match status" value="1"/>
</dbReference>
<dbReference type="OrthoDB" id="60843at2759"/>
<organism evidence="3 4">
    <name type="scientific">Boletus reticuloceps</name>
    <dbReference type="NCBI Taxonomy" id="495285"/>
    <lineage>
        <taxon>Eukaryota</taxon>
        <taxon>Fungi</taxon>
        <taxon>Dikarya</taxon>
        <taxon>Basidiomycota</taxon>
        <taxon>Agaricomycotina</taxon>
        <taxon>Agaricomycetes</taxon>
        <taxon>Agaricomycetidae</taxon>
        <taxon>Boletales</taxon>
        <taxon>Boletineae</taxon>
        <taxon>Boletaceae</taxon>
        <taxon>Boletoideae</taxon>
        <taxon>Boletus</taxon>
    </lineage>
</organism>
<keyword evidence="1" id="KW-0904">Protein phosphatase</keyword>
<dbReference type="Gene3D" id="3.60.40.10">
    <property type="entry name" value="PPM-type phosphatase domain"/>
    <property type="match status" value="1"/>
</dbReference>
<gene>
    <name evidence="3" type="ORF">JVT61DRAFT_2114</name>
</gene>
<name>A0A8I2YQB9_9AGAM</name>
<comment type="catalytic activity">
    <reaction evidence="1">
        <text>O-phospho-L-seryl-[protein] + H2O = L-seryl-[protein] + phosphate</text>
        <dbReference type="Rhea" id="RHEA:20629"/>
        <dbReference type="Rhea" id="RHEA-COMP:9863"/>
        <dbReference type="Rhea" id="RHEA-COMP:11604"/>
        <dbReference type="ChEBI" id="CHEBI:15377"/>
        <dbReference type="ChEBI" id="CHEBI:29999"/>
        <dbReference type="ChEBI" id="CHEBI:43474"/>
        <dbReference type="ChEBI" id="CHEBI:83421"/>
        <dbReference type="EC" id="3.1.3.16"/>
    </reaction>
</comment>
<dbReference type="AlphaFoldDB" id="A0A8I2YQB9"/>